<dbReference type="OrthoDB" id="359268at2"/>
<comment type="function">
    <text evidence="7">Low-potential electron donor to a number of redox enzymes.</text>
</comment>
<dbReference type="PROSITE" id="PS50902">
    <property type="entry name" value="FLAVODOXIN_LIKE"/>
    <property type="match status" value="1"/>
</dbReference>
<dbReference type="KEGG" id="mpsy:CEK71_00370"/>
<protein>
    <recommendedName>
        <fullName evidence="7">Flavodoxin</fullName>
    </recommendedName>
</protein>
<dbReference type="Proteomes" id="UP000197019">
    <property type="component" value="Chromosome"/>
</dbReference>
<evidence type="ECO:0000256" key="1">
    <source>
        <dbReference type="ARBA" id="ARBA00001917"/>
    </source>
</evidence>
<evidence type="ECO:0000256" key="5">
    <source>
        <dbReference type="ARBA" id="ARBA00022643"/>
    </source>
</evidence>
<comment type="similarity">
    <text evidence="2 7">Belongs to the flavodoxin family.</text>
</comment>
<dbReference type="AlphaFoldDB" id="A0A1Z4BTT1"/>
<evidence type="ECO:0000313" key="9">
    <source>
        <dbReference type="EMBL" id="ASF44640.1"/>
    </source>
</evidence>
<evidence type="ECO:0000256" key="3">
    <source>
        <dbReference type="ARBA" id="ARBA00022448"/>
    </source>
</evidence>
<dbReference type="GO" id="GO:0010181">
    <property type="term" value="F:FMN binding"/>
    <property type="evidence" value="ECO:0007669"/>
    <property type="project" value="UniProtKB-UniRule"/>
</dbReference>
<gene>
    <name evidence="9" type="ORF">CEK71_00370</name>
</gene>
<proteinExistence type="inferred from homology"/>
<evidence type="ECO:0000256" key="4">
    <source>
        <dbReference type="ARBA" id="ARBA00022630"/>
    </source>
</evidence>
<evidence type="ECO:0000256" key="2">
    <source>
        <dbReference type="ARBA" id="ARBA00005267"/>
    </source>
</evidence>
<dbReference type="Gene3D" id="3.40.50.360">
    <property type="match status" value="1"/>
</dbReference>
<feature type="domain" description="Flavodoxin-like" evidence="8">
    <location>
        <begin position="4"/>
        <end position="173"/>
    </location>
</feature>
<dbReference type="InterPro" id="IPR008254">
    <property type="entry name" value="Flavodoxin/NO_synth"/>
</dbReference>
<dbReference type="NCBIfam" id="TIGR01752">
    <property type="entry name" value="flav_long"/>
    <property type="match status" value="1"/>
</dbReference>
<keyword evidence="3 7" id="KW-0813">Transport</keyword>
<dbReference type="PANTHER" id="PTHR42809">
    <property type="entry name" value="FLAVODOXIN 2"/>
    <property type="match status" value="1"/>
</dbReference>
<dbReference type="InterPro" id="IPR050619">
    <property type="entry name" value="Flavodoxin"/>
</dbReference>
<keyword evidence="10" id="KW-1185">Reference proteome</keyword>
<accession>A0A1Z4BTT1</accession>
<evidence type="ECO:0000256" key="6">
    <source>
        <dbReference type="ARBA" id="ARBA00022982"/>
    </source>
</evidence>
<evidence type="ECO:0000313" key="10">
    <source>
        <dbReference type="Proteomes" id="UP000197019"/>
    </source>
</evidence>
<dbReference type="NCBIfam" id="NF006739">
    <property type="entry name" value="PRK09267.1-5"/>
    <property type="match status" value="1"/>
</dbReference>
<keyword evidence="4 7" id="KW-0285">Flavoprotein</keyword>
<name>A0A1Z4BTT1_9GAMM</name>
<dbReference type="InterPro" id="IPR010086">
    <property type="entry name" value="Flavodoxin_lc"/>
</dbReference>
<sequence>MDKIGIFYGTEKGLTAAMAQVMYRVLGDGIADAPVNVNQARVADLLQYQALILGVPSYGVGELPGRTTGSEEGNWEEFLFRLDEADLSGKRVALFGLGNQQKYYDRFASSLIHLYHYMVSYGAEVIGRWGTEGYHFTHSHAVIDQQFVGLVLDHHNQPELTKDRIITWLEQIKPALLEKLPQHH</sequence>
<dbReference type="PANTHER" id="PTHR42809:SF1">
    <property type="entry name" value="FLAVODOXIN 1"/>
    <property type="match status" value="1"/>
</dbReference>
<dbReference type="GO" id="GO:0009055">
    <property type="term" value="F:electron transfer activity"/>
    <property type="evidence" value="ECO:0007669"/>
    <property type="project" value="UniProtKB-UniRule"/>
</dbReference>
<dbReference type="RefSeq" id="WP_088617523.1">
    <property type="nucleotide sequence ID" value="NZ_CP022129.1"/>
</dbReference>
<dbReference type="SUPFAM" id="SSF52218">
    <property type="entry name" value="Flavoproteins"/>
    <property type="match status" value="1"/>
</dbReference>
<dbReference type="InterPro" id="IPR029039">
    <property type="entry name" value="Flavoprotein-like_sf"/>
</dbReference>
<keyword evidence="6 7" id="KW-0249">Electron transport</keyword>
<comment type="cofactor">
    <cofactor evidence="1 7">
        <name>FMN</name>
        <dbReference type="ChEBI" id="CHEBI:58210"/>
    </cofactor>
</comment>
<dbReference type="EMBL" id="CP022129">
    <property type="protein sequence ID" value="ASF44640.1"/>
    <property type="molecule type" value="Genomic_DNA"/>
</dbReference>
<dbReference type="PIRSF" id="PIRSF038996">
    <property type="entry name" value="FldA"/>
    <property type="match status" value="1"/>
</dbReference>
<keyword evidence="5 7" id="KW-0288">FMN</keyword>
<evidence type="ECO:0000259" key="8">
    <source>
        <dbReference type="PROSITE" id="PS50902"/>
    </source>
</evidence>
<evidence type="ECO:0000256" key="7">
    <source>
        <dbReference type="PIRNR" id="PIRNR038996"/>
    </source>
</evidence>
<organism evidence="9 10">
    <name type="scientific">Methylovulum psychrotolerans</name>
    <dbReference type="NCBI Taxonomy" id="1704499"/>
    <lineage>
        <taxon>Bacteria</taxon>
        <taxon>Pseudomonadati</taxon>
        <taxon>Pseudomonadota</taxon>
        <taxon>Gammaproteobacteria</taxon>
        <taxon>Methylococcales</taxon>
        <taxon>Methylococcaceae</taxon>
        <taxon>Methylovulum</taxon>
    </lineage>
</organism>
<dbReference type="Pfam" id="PF00258">
    <property type="entry name" value="Flavodoxin_1"/>
    <property type="match status" value="1"/>
</dbReference>
<reference evidence="9 10" key="1">
    <citation type="submission" date="2017-06" db="EMBL/GenBank/DDBJ databases">
        <title>Genome Sequencing of the methanotroph Methylovulum psychrotolerants str. HV10-M2 isolated from a high-altitude environment.</title>
        <authorList>
            <person name="Mateos-Rivera A."/>
        </authorList>
    </citation>
    <scope>NUCLEOTIDE SEQUENCE [LARGE SCALE GENOMIC DNA]</scope>
    <source>
        <strain evidence="9 10">HV10_M2</strain>
    </source>
</reference>